<keyword evidence="3" id="KW-1185">Reference proteome</keyword>
<name>A0A430M692_9HYPO</name>
<comment type="caution">
    <text evidence="2">The sequence shown here is derived from an EMBL/GenBank/DDBJ whole genome shotgun (WGS) entry which is preliminary data.</text>
</comment>
<feature type="region of interest" description="Disordered" evidence="1">
    <location>
        <begin position="1"/>
        <end position="79"/>
    </location>
</feature>
<evidence type="ECO:0000313" key="2">
    <source>
        <dbReference type="EMBL" id="RTE83508.1"/>
    </source>
</evidence>
<proteinExistence type="predicted"/>
<evidence type="ECO:0000256" key="1">
    <source>
        <dbReference type="SAM" id="MobiDB-lite"/>
    </source>
</evidence>
<protein>
    <submittedName>
        <fullName evidence="2">Uncharacterized protein</fullName>
    </submittedName>
</protein>
<gene>
    <name evidence="2" type="ORF">BHE90_001981</name>
</gene>
<dbReference type="Proteomes" id="UP000287124">
    <property type="component" value="Unassembled WGS sequence"/>
</dbReference>
<evidence type="ECO:0000313" key="3">
    <source>
        <dbReference type="Proteomes" id="UP000287124"/>
    </source>
</evidence>
<reference evidence="2 3" key="1">
    <citation type="submission" date="2017-06" db="EMBL/GenBank/DDBJ databases">
        <title>Comparative genomic analysis of Ambrosia Fusariam Clade fungi.</title>
        <authorList>
            <person name="Stajich J.E."/>
            <person name="Carrillo J."/>
            <person name="Kijimoto T."/>
            <person name="Eskalen A."/>
            <person name="O'Donnell K."/>
            <person name="Kasson M."/>
        </authorList>
    </citation>
    <scope>NUCLEOTIDE SEQUENCE [LARGE SCALE GENOMIC DNA]</scope>
    <source>
        <strain evidence="2 3">UCR1854</strain>
    </source>
</reference>
<sequence>MVRNSYRGFGGQGTRPGGGFGRGAPRGAKLPSAKLLNFFEPASGPLWRKDPSPQQQQQQQSGQPAPKKRAALPGTREEAEEKIEYWQHQAEYHAKMAQDYEHLLDEACEHIAKWILKRDERPEVPELKGKISNEMQVLLARKPAEEEPAEKPSGSLPFPCRCGEYMYFPVV</sequence>
<feature type="compositionally biased region" description="Gly residues" evidence="1">
    <location>
        <begin position="8"/>
        <end position="24"/>
    </location>
</feature>
<feature type="compositionally biased region" description="Low complexity" evidence="1">
    <location>
        <begin position="52"/>
        <end position="64"/>
    </location>
</feature>
<dbReference type="AlphaFoldDB" id="A0A430M692"/>
<dbReference type="EMBL" id="MIKF01000015">
    <property type="protein sequence ID" value="RTE83508.1"/>
    <property type="molecule type" value="Genomic_DNA"/>
</dbReference>
<organism evidence="2 3">
    <name type="scientific">Fusarium euwallaceae</name>
    <dbReference type="NCBI Taxonomy" id="1147111"/>
    <lineage>
        <taxon>Eukaryota</taxon>
        <taxon>Fungi</taxon>
        <taxon>Dikarya</taxon>
        <taxon>Ascomycota</taxon>
        <taxon>Pezizomycotina</taxon>
        <taxon>Sordariomycetes</taxon>
        <taxon>Hypocreomycetidae</taxon>
        <taxon>Hypocreales</taxon>
        <taxon>Nectriaceae</taxon>
        <taxon>Fusarium</taxon>
        <taxon>Fusarium solani species complex</taxon>
    </lineage>
</organism>
<accession>A0A430M692</accession>